<evidence type="ECO:0000256" key="1">
    <source>
        <dbReference type="SAM" id="Phobius"/>
    </source>
</evidence>
<evidence type="ECO:0000313" key="3">
    <source>
        <dbReference type="Proteomes" id="UP000620046"/>
    </source>
</evidence>
<comment type="caution">
    <text evidence="2">The sequence shown here is derived from an EMBL/GenBank/DDBJ whole genome shotgun (WGS) entry which is preliminary data.</text>
</comment>
<feature type="transmembrane region" description="Helical" evidence="1">
    <location>
        <begin position="261"/>
        <end position="277"/>
    </location>
</feature>
<gene>
    <name evidence="2" type="ORF">GCM10010981_19710</name>
</gene>
<keyword evidence="3" id="KW-1185">Reference proteome</keyword>
<dbReference type="RefSeq" id="WP_188794024.1">
    <property type="nucleotide sequence ID" value="NZ_BMJA01000001.1"/>
</dbReference>
<name>A0ABQ1FV54_9GAMM</name>
<feature type="transmembrane region" description="Helical" evidence="1">
    <location>
        <begin position="154"/>
        <end position="172"/>
    </location>
</feature>
<feature type="transmembrane region" description="Helical" evidence="1">
    <location>
        <begin position="35"/>
        <end position="52"/>
    </location>
</feature>
<keyword evidence="1" id="KW-0472">Membrane</keyword>
<keyword evidence="1" id="KW-0812">Transmembrane</keyword>
<reference evidence="3" key="1">
    <citation type="journal article" date="2019" name="Int. J. Syst. Evol. Microbiol.">
        <title>The Global Catalogue of Microorganisms (GCM) 10K type strain sequencing project: providing services to taxonomists for standard genome sequencing and annotation.</title>
        <authorList>
            <consortium name="The Broad Institute Genomics Platform"/>
            <consortium name="The Broad Institute Genome Sequencing Center for Infectious Disease"/>
            <person name="Wu L."/>
            <person name="Ma J."/>
        </authorList>
    </citation>
    <scope>NUCLEOTIDE SEQUENCE [LARGE SCALE GENOMIC DNA]</scope>
    <source>
        <strain evidence="3">CGMCC 1.15439</strain>
    </source>
</reference>
<feature type="transmembrane region" description="Helical" evidence="1">
    <location>
        <begin position="115"/>
        <end position="134"/>
    </location>
</feature>
<protein>
    <recommendedName>
        <fullName evidence="4">PNPLA domain-containing protein</fullName>
    </recommendedName>
</protein>
<accession>A0ABQ1FV54</accession>
<evidence type="ECO:0008006" key="4">
    <source>
        <dbReference type="Google" id="ProtNLM"/>
    </source>
</evidence>
<feature type="transmembrane region" description="Helical" evidence="1">
    <location>
        <begin position="72"/>
        <end position="94"/>
    </location>
</feature>
<dbReference type="Proteomes" id="UP000620046">
    <property type="component" value="Unassembled WGS sequence"/>
</dbReference>
<feature type="transmembrane region" description="Helical" evidence="1">
    <location>
        <begin position="192"/>
        <end position="222"/>
    </location>
</feature>
<organism evidence="2 3">
    <name type="scientific">Dyella nitratireducens</name>
    <dbReference type="NCBI Taxonomy" id="1849580"/>
    <lineage>
        <taxon>Bacteria</taxon>
        <taxon>Pseudomonadati</taxon>
        <taxon>Pseudomonadota</taxon>
        <taxon>Gammaproteobacteria</taxon>
        <taxon>Lysobacterales</taxon>
        <taxon>Rhodanobacteraceae</taxon>
        <taxon>Dyella</taxon>
    </lineage>
</organism>
<dbReference type="EMBL" id="BMJA01000001">
    <property type="protein sequence ID" value="GGA30732.1"/>
    <property type="molecule type" value="Genomic_DNA"/>
</dbReference>
<sequence>MAEPNPSSPTPQRQRLAWTDIVDWLGIGLDHCKPIRVSLLVLAFATIVITNVDQATELFLIALWVDPSSTRYIFLLATSALAGLAVWYATHNAYRLTYPRWPALQNPRAAGLRRWIPRLLGIVVPLLVLYGYLMALRTPHPACAIHTPCMRRDLRSAGLLMVAAAMIVFFIGRQRVLDAAAERTAKAIELRVTAITALGTVPLGIFLAVLILNVLITVLVAIQPRQFDGMGSLAVALITVSFFCMSGGFLCMLVDRHGVPLLSLMVLMSLTLHAAHLNDNHRVRQYPDMSTHQRPEPPPADHRPSFDAYAKAWLQSRCTPHHACPVILVSAEGGGLRSAAWTAMVLSEFTAQVDLALPPNGGEPMLERYMFAGSGVSGGSFGLATYVAALSVAPGTGATAQARSERILDHDFLAPVMANAWFIDFTQRWLPGAWFDDRGRALTRAWEQAAQEQGINALAQPFSKLYESESGEINTNTPALFFNSATVGQGWRFIQDPFSPFAHSPWTTAYDGSMWLDPRIPLSEAVFNSARFTYLSPAGTLQTAGTNPSLSPAGFQLVDGGYFENSGATTLLEVMQRLHAIAASIAQPIHVIVLHISNDPSLRDFIDAHDPEHPLPLYSAACPRTPSPTELNSYGEATAPLVALLDTRAARGEYARLALLGALQTDTADTDKGDVLWHLRLCPGNYPLPLGWTISSPVFDEMRRQLEQNYPLATMGAWLTQQIKAARQP</sequence>
<feature type="transmembrane region" description="Helical" evidence="1">
    <location>
        <begin position="234"/>
        <end position="254"/>
    </location>
</feature>
<keyword evidence="1" id="KW-1133">Transmembrane helix</keyword>
<proteinExistence type="predicted"/>
<evidence type="ECO:0000313" key="2">
    <source>
        <dbReference type="EMBL" id="GGA30732.1"/>
    </source>
</evidence>